<dbReference type="KEGG" id="pmes:FX988_01186"/>
<feature type="transmembrane region" description="Helical" evidence="1">
    <location>
        <begin position="53"/>
        <end position="76"/>
    </location>
</feature>
<keyword evidence="4" id="KW-1185">Reference proteome</keyword>
<keyword evidence="1" id="KW-0812">Transmembrane</keyword>
<evidence type="ECO:0000313" key="4">
    <source>
        <dbReference type="Proteomes" id="UP000464524"/>
    </source>
</evidence>
<reference evidence="3 4" key="1">
    <citation type="submission" date="2019-12" db="EMBL/GenBank/DDBJ databases">
        <title>Genome sequencing and assembly of endphytes of Porphyra tenera.</title>
        <authorList>
            <person name="Park J.M."/>
            <person name="Shin R."/>
            <person name="Jo S.H."/>
        </authorList>
    </citation>
    <scope>NUCLEOTIDE SEQUENCE [LARGE SCALE GENOMIC DNA]</scope>
    <source>
        <strain evidence="3 4">GPM4</strain>
    </source>
</reference>
<accession>A0A857JJZ9</accession>
<dbReference type="EMBL" id="CP047656">
    <property type="protein sequence ID" value="QHJ10964.1"/>
    <property type="molecule type" value="Genomic_DNA"/>
</dbReference>
<dbReference type="Pfam" id="PF21742">
    <property type="entry name" value="DUF6868"/>
    <property type="match status" value="1"/>
</dbReference>
<gene>
    <name evidence="3" type="ORF">FX988_01186</name>
</gene>
<feature type="transmembrane region" description="Helical" evidence="1">
    <location>
        <begin position="12"/>
        <end position="32"/>
    </location>
</feature>
<evidence type="ECO:0000256" key="1">
    <source>
        <dbReference type="SAM" id="Phobius"/>
    </source>
</evidence>
<name>A0A857JJZ9_9ALTE</name>
<dbReference type="InterPro" id="IPR049220">
    <property type="entry name" value="DUF6868"/>
</dbReference>
<keyword evidence="1" id="KW-0472">Membrane</keyword>
<evidence type="ECO:0000313" key="3">
    <source>
        <dbReference type="EMBL" id="QHJ10964.1"/>
    </source>
</evidence>
<keyword evidence="1" id="KW-1133">Transmembrane helix</keyword>
<dbReference type="OrthoDB" id="5918912at2"/>
<sequence length="81" mass="9465">MHNTVLLSEIFGWMSLINIGLLSLATLALIWMGERITSVHSKFFNVQAHQLKIMYMNYLAQYKLLVFVFNLVPYIVLKIVY</sequence>
<organism evidence="3 4">
    <name type="scientific">Paraglaciecola mesophila</name>
    <dbReference type="NCBI Taxonomy" id="197222"/>
    <lineage>
        <taxon>Bacteria</taxon>
        <taxon>Pseudomonadati</taxon>
        <taxon>Pseudomonadota</taxon>
        <taxon>Gammaproteobacteria</taxon>
        <taxon>Alteromonadales</taxon>
        <taxon>Alteromonadaceae</taxon>
        <taxon>Paraglaciecola</taxon>
    </lineage>
</organism>
<dbReference type="Proteomes" id="UP000464524">
    <property type="component" value="Chromosome"/>
</dbReference>
<evidence type="ECO:0000259" key="2">
    <source>
        <dbReference type="Pfam" id="PF21742"/>
    </source>
</evidence>
<dbReference type="RefSeq" id="WP_160178760.1">
    <property type="nucleotide sequence ID" value="NZ_CP047656.1"/>
</dbReference>
<dbReference type="AlphaFoldDB" id="A0A857JJZ9"/>
<proteinExistence type="predicted"/>
<protein>
    <recommendedName>
        <fullName evidence="2">DUF6868 domain-containing protein</fullName>
    </recommendedName>
</protein>
<feature type="domain" description="DUF6868" evidence="2">
    <location>
        <begin position="5"/>
        <end position="80"/>
    </location>
</feature>